<gene>
    <name evidence="1" type="ORF">V1477_020892</name>
</gene>
<reference evidence="1 2" key="1">
    <citation type="journal article" date="2024" name="Ann. Entomol. Soc. Am.">
        <title>Genomic analyses of the southern and eastern yellowjacket wasps (Hymenoptera: Vespidae) reveal evolutionary signatures of social life.</title>
        <authorList>
            <person name="Catto M.A."/>
            <person name="Caine P.B."/>
            <person name="Orr S.E."/>
            <person name="Hunt B.G."/>
            <person name="Goodisman M.A.D."/>
        </authorList>
    </citation>
    <scope>NUCLEOTIDE SEQUENCE [LARGE SCALE GENOMIC DNA]</scope>
    <source>
        <strain evidence="1">232</strain>
        <tissue evidence="1">Head and thorax</tissue>
    </source>
</reference>
<name>A0ABD2AN66_VESMC</name>
<proteinExistence type="predicted"/>
<evidence type="ECO:0000313" key="2">
    <source>
        <dbReference type="Proteomes" id="UP001607303"/>
    </source>
</evidence>
<accession>A0ABD2AN66</accession>
<organism evidence="1 2">
    <name type="scientific">Vespula maculifrons</name>
    <name type="common">Eastern yellow jacket</name>
    <name type="synonym">Wasp</name>
    <dbReference type="NCBI Taxonomy" id="7453"/>
    <lineage>
        <taxon>Eukaryota</taxon>
        <taxon>Metazoa</taxon>
        <taxon>Ecdysozoa</taxon>
        <taxon>Arthropoda</taxon>
        <taxon>Hexapoda</taxon>
        <taxon>Insecta</taxon>
        <taxon>Pterygota</taxon>
        <taxon>Neoptera</taxon>
        <taxon>Endopterygota</taxon>
        <taxon>Hymenoptera</taxon>
        <taxon>Apocrita</taxon>
        <taxon>Aculeata</taxon>
        <taxon>Vespoidea</taxon>
        <taxon>Vespidae</taxon>
        <taxon>Vespinae</taxon>
        <taxon>Vespula</taxon>
    </lineage>
</organism>
<dbReference type="Proteomes" id="UP001607303">
    <property type="component" value="Unassembled WGS sequence"/>
</dbReference>
<protein>
    <submittedName>
        <fullName evidence="1">Uncharacterized protein</fullName>
    </submittedName>
</protein>
<comment type="caution">
    <text evidence="1">The sequence shown here is derived from an EMBL/GenBank/DDBJ whole genome shotgun (WGS) entry which is preliminary data.</text>
</comment>
<sequence>MFPWLRQFKQENIPYQARFRVPPLSLSCDPNTNHALREQFPWLRQFELLNRRIYLTRRWHVSACHLFAYHENIPYQEVARFRVPPLSLSCDPNTNHALREQFPWLRQFELLNRRIYLTRRWHVSACHLFAYHENIPYQEVARFRVPPLSLSCDPNTNHALREQFPWLRQFELLNRRIYLTRRWHVSACHLFAYHEVARFRVPPLSLSCDPNTNHALREQFPWLRQFELLNRRIYLTRKWHVSVCHLFPYHVILIQITLCGNSFHGFGNLNF</sequence>
<dbReference type="AlphaFoldDB" id="A0ABD2AN66"/>
<dbReference type="EMBL" id="JAYRBN010000116">
    <property type="protein sequence ID" value="KAL2722072.1"/>
    <property type="molecule type" value="Genomic_DNA"/>
</dbReference>
<keyword evidence="2" id="KW-1185">Reference proteome</keyword>
<evidence type="ECO:0000313" key="1">
    <source>
        <dbReference type="EMBL" id="KAL2722072.1"/>
    </source>
</evidence>